<evidence type="ECO:0000256" key="3">
    <source>
        <dbReference type="SAM" id="MobiDB-lite"/>
    </source>
</evidence>
<dbReference type="AlphaFoldDB" id="A0AAD7UBA4"/>
<sequence>MSDDDDDDGDEDDKGGEKDDGPSNKRKADEASGRAAKKAKSAEVDRTVYCQGLPWSCYDEEISEFFASCGEIEKIEKPLAPDGRSSGTALVTFATLDAAESALGMNGETFGDSGRWIKVIKGAYHKEQTRTDKENTSQTASIFVGNLAWEVDEDTIRSTFQDCGQILSIRFAMDRDTNEFKGFGHIDFDSAEAATKAVALGGTDVFGRPIRCDFATNKRKDVGGGGRGRGGGGGGGGRGAGRGGRGGRNGRGGASTLKKASGVIPRGAATNKKIKF</sequence>
<comment type="caution">
    <text evidence="5">The sequence shown here is derived from an EMBL/GenBank/DDBJ whole genome shotgun (WGS) entry which is preliminary data.</text>
</comment>
<feature type="domain" description="RRM" evidence="4">
    <location>
        <begin position="46"/>
        <end position="119"/>
    </location>
</feature>
<feature type="domain" description="RRM" evidence="4">
    <location>
        <begin position="140"/>
        <end position="217"/>
    </location>
</feature>
<feature type="compositionally biased region" description="Acidic residues" evidence="3">
    <location>
        <begin position="1"/>
        <end position="14"/>
    </location>
</feature>
<reference evidence="5" key="1">
    <citation type="submission" date="2023-01" db="EMBL/GenBank/DDBJ databases">
        <title>Metagenome sequencing of chrysophaentin producing Chrysophaeum taylorii.</title>
        <authorList>
            <person name="Davison J."/>
            <person name="Bewley C."/>
        </authorList>
    </citation>
    <scope>NUCLEOTIDE SEQUENCE</scope>
    <source>
        <strain evidence="5">NIES-1699</strain>
    </source>
</reference>
<feature type="region of interest" description="Disordered" evidence="3">
    <location>
        <begin position="217"/>
        <end position="276"/>
    </location>
</feature>
<dbReference type="PANTHER" id="PTHR23236:SF11">
    <property type="entry name" value="EUKARYOTIC TRANSLATION INITIATION FACTOR 4H"/>
    <property type="match status" value="1"/>
</dbReference>
<evidence type="ECO:0000313" key="5">
    <source>
        <dbReference type="EMBL" id="KAJ8601761.1"/>
    </source>
</evidence>
<dbReference type="InterPro" id="IPR035979">
    <property type="entry name" value="RBD_domain_sf"/>
</dbReference>
<feature type="region of interest" description="Disordered" evidence="3">
    <location>
        <begin position="1"/>
        <end position="41"/>
    </location>
</feature>
<dbReference type="Pfam" id="PF00076">
    <property type="entry name" value="RRM_1"/>
    <property type="match status" value="2"/>
</dbReference>
<dbReference type="EMBL" id="JAQMWT010000406">
    <property type="protein sequence ID" value="KAJ8601761.1"/>
    <property type="molecule type" value="Genomic_DNA"/>
</dbReference>
<evidence type="ECO:0000256" key="2">
    <source>
        <dbReference type="PROSITE-ProRule" id="PRU00176"/>
    </source>
</evidence>
<gene>
    <name evidence="5" type="ORF">CTAYLR_006764</name>
</gene>
<protein>
    <recommendedName>
        <fullName evidence="4">RRM domain-containing protein</fullName>
    </recommendedName>
</protein>
<dbReference type="SUPFAM" id="SSF54928">
    <property type="entry name" value="RNA-binding domain, RBD"/>
    <property type="match status" value="2"/>
</dbReference>
<keyword evidence="1 2" id="KW-0694">RNA-binding</keyword>
<evidence type="ECO:0000313" key="6">
    <source>
        <dbReference type="Proteomes" id="UP001230188"/>
    </source>
</evidence>
<evidence type="ECO:0000259" key="4">
    <source>
        <dbReference type="PROSITE" id="PS50102"/>
    </source>
</evidence>
<dbReference type="CDD" id="cd00590">
    <property type="entry name" value="RRM_SF"/>
    <property type="match status" value="1"/>
</dbReference>
<dbReference type="InterPro" id="IPR000504">
    <property type="entry name" value="RRM_dom"/>
</dbReference>
<dbReference type="PROSITE" id="PS50102">
    <property type="entry name" value="RRM"/>
    <property type="match status" value="2"/>
</dbReference>
<accession>A0AAD7UBA4</accession>
<proteinExistence type="predicted"/>
<evidence type="ECO:0000256" key="1">
    <source>
        <dbReference type="ARBA" id="ARBA00022884"/>
    </source>
</evidence>
<dbReference type="Proteomes" id="UP001230188">
    <property type="component" value="Unassembled WGS sequence"/>
</dbReference>
<dbReference type="PANTHER" id="PTHR23236">
    <property type="entry name" value="EUKARYOTIC TRANSLATION INITIATION FACTOR 4B/4H"/>
    <property type="match status" value="1"/>
</dbReference>
<dbReference type="InterPro" id="IPR012677">
    <property type="entry name" value="Nucleotide-bd_a/b_plait_sf"/>
</dbReference>
<organism evidence="5 6">
    <name type="scientific">Chrysophaeum taylorii</name>
    <dbReference type="NCBI Taxonomy" id="2483200"/>
    <lineage>
        <taxon>Eukaryota</taxon>
        <taxon>Sar</taxon>
        <taxon>Stramenopiles</taxon>
        <taxon>Ochrophyta</taxon>
        <taxon>Pelagophyceae</taxon>
        <taxon>Pelagomonadales</taxon>
        <taxon>Pelagomonadaceae</taxon>
        <taxon>Chrysophaeum</taxon>
    </lineage>
</organism>
<keyword evidence="6" id="KW-1185">Reference proteome</keyword>
<name>A0AAD7UBA4_9STRA</name>
<dbReference type="SMART" id="SM00360">
    <property type="entry name" value="RRM"/>
    <property type="match status" value="2"/>
</dbReference>
<dbReference type="Gene3D" id="3.30.70.330">
    <property type="match status" value="2"/>
</dbReference>
<feature type="compositionally biased region" description="Gly residues" evidence="3">
    <location>
        <begin position="223"/>
        <end position="253"/>
    </location>
</feature>
<dbReference type="GO" id="GO:0003723">
    <property type="term" value="F:RNA binding"/>
    <property type="evidence" value="ECO:0007669"/>
    <property type="project" value="UniProtKB-UniRule"/>
</dbReference>
<feature type="compositionally biased region" description="Basic and acidic residues" evidence="3">
    <location>
        <begin position="15"/>
        <end position="32"/>
    </location>
</feature>